<dbReference type="SUPFAM" id="SSF141868">
    <property type="entry name" value="EAL domain-like"/>
    <property type="match status" value="1"/>
</dbReference>
<dbReference type="Proteomes" id="UP000013243">
    <property type="component" value="Plasmid unnamed2"/>
</dbReference>
<dbReference type="PANTHER" id="PTHR33121:SF79">
    <property type="entry name" value="CYCLIC DI-GMP PHOSPHODIESTERASE PDED-RELATED"/>
    <property type="match status" value="1"/>
</dbReference>
<dbReference type="OrthoDB" id="9814202at2"/>
<feature type="domain" description="PTS EIIC type-3" evidence="10">
    <location>
        <begin position="1"/>
        <end position="366"/>
    </location>
</feature>
<protein>
    <recommendedName>
        <fullName evidence="13">Diguanylate phosphodiesterase</fullName>
    </recommendedName>
</protein>
<keyword evidence="11" id="KW-0614">Plasmid</keyword>
<dbReference type="InterPro" id="IPR035919">
    <property type="entry name" value="EAL_sf"/>
</dbReference>
<dbReference type="CDD" id="cd01948">
    <property type="entry name" value="EAL"/>
    <property type="match status" value="1"/>
</dbReference>
<feature type="transmembrane region" description="Helical" evidence="8">
    <location>
        <begin position="148"/>
        <end position="173"/>
    </location>
</feature>
<feature type="transmembrane region" description="Helical" evidence="8">
    <location>
        <begin position="116"/>
        <end position="136"/>
    </location>
</feature>
<feature type="transmembrane region" description="Helical" evidence="8">
    <location>
        <begin position="87"/>
        <end position="104"/>
    </location>
</feature>
<dbReference type="InterPro" id="IPR050706">
    <property type="entry name" value="Cyclic-di-GMP_PDE-like"/>
</dbReference>
<dbReference type="GO" id="GO:0009401">
    <property type="term" value="P:phosphoenolpyruvate-dependent sugar phosphotransferase system"/>
    <property type="evidence" value="ECO:0007669"/>
    <property type="project" value="InterPro"/>
</dbReference>
<sequence length="668" mass="73216">MTLFARRVSEFRICVQEAFLSLLPVALLSSIIIVLINGLNIFLPNQYLIPDTLLVEAGKIPALIYPLALTAALSYYLSGFFEVDRVSGVLLALTTYLMAQQLVGNGAQETSFNASLTVMILPILMLRIFATMSRLLRSVARQYAQGAVFQPVTLIVPLTLTTLIGAALIYPLYHLVEALTQGIAYVLNAIPGTLGVAIWSTLAHLIWFVGFHGTNVMSMITGGDLQSDIIPGLTWQKFLEVFIGMGGVGSVLGLALAILLTAKDRYMRAVAYLGLPFALFNISEVLIFGIPIILNRVLLIPFLLAPIVNFTIAYGVLKLGIFEFGGASVPWVAPVGLNGYLLTGSSYMVLFQLFLLATTTAIYAPFVCRYSRTQSSTELREALRAKLHLGDAIGSDYSQKFYGAQSFILRSHRETRQVVEDLRRSDLVLHYQPKLDLRANTCTSVEALLRIQMQDGTVEGPYFLDTLEKAGFSVILDRWVCDRVLEDMSRADTLGSDLTFSINLNPESFADSEFVDYLIQKFASKNVVFEIIERGFIGGSGITKNIKKLLAAGIRLSVDDFGAGYSNLGRLTTLPVDEIKIDKSLLAKVDTQKGRKLYETVTGLCRDLGYRVVAEGVETRSEFEFTKTCGVTEIQGWYIAGALPLSEALAFARTPAPSSTSAETAQLV</sequence>
<evidence type="ECO:0000256" key="3">
    <source>
        <dbReference type="ARBA" id="ARBA00022475"/>
    </source>
</evidence>
<dbReference type="Pfam" id="PF00563">
    <property type="entry name" value="EAL"/>
    <property type="match status" value="1"/>
</dbReference>
<dbReference type="KEGG" id="rmb:K529_021635"/>
<dbReference type="InterPro" id="IPR001633">
    <property type="entry name" value="EAL_dom"/>
</dbReference>
<gene>
    <name evidence="11" type="ORF">K529_021635</name>
</gene>
<evidence type="ECO:0000313" key="11">
    <source>
        <dbReference type="EMBL" id="ANP43361.1"/>
    </source>
</evidence>
<feature type="transmembrane region" description="Helical" evidence="8">
    <location>
        <begin position="349"/>
        <end position="368"/>
    </location>
</feature>
<dbReference type="SMART" id="SM00052">
    <property type="entry name" value="EAL"/>
    <property type="match status" value="1"/>
</dbReference>
<keyword evidence="6 8" id="KW-1133">Transmembrane helix</keyword>
<evidence type="ECO:0000313" key="12">
    <source>
        <dbReference type="Proteomes" id="UP000013243"/>
    </source>
</evidence>
<accession>A0A1B1A9Y8</accession>
<dbReference type="GO" id="GO:0008982">
    <property type="term" value="F:protein-N(PI)-phosphohistidine-sugar phosphotransferase activity"/>
    <property type="evidence" value="ECO:0007669"/>
    <property type="project" value="InterPro"/>
</dbReference>
<geneLocation type="plasmid" evidence="11 12">
    <name>unnamed2</name>
</geneLocation>
<keyword evidence="3" id="KW-1003">Cell membrane</keyword>
<evidence type="ECO:0000259" key="10">
    <source>
        <dbReference type="PROSITE" id="PS51105"/>
    </source>
</evidence>
<reference evidence="11 12" key="1">
    <citation type="journal article" date="2016" name="ISME J.">
        <title>Global occurrence and heterogeneity of the Roseobacter-clade species Ruegeria mobilis.</title>
        <authorList>
            <person name="Sonnenschein E."/>
            <person name="Gram L."/>
        </authorList>
    </citation>
    <scope>NUCLEOTIDE SEQUENCE [LARGE SCALE GENOMIC DNA]</scope>
    <source>
        <strain evidence="11 12">F1926</strain>
        <plasmid evidence="11 12">unnamed2</plasmid>
    </source>
</reference>
<dbReference type="GeneID" id="28252496"/>
<comment type="subcellular location">
    <subcellularLocation>
        <location evidence="1">Cell membrane</location>
        <topology evidence="1">Multi-pass membrane protein</topology>
    </subcellularLocation>
</comment>
<feature type="domain" description="EAL" evidence="9">
    <location>
        <begin position="408"/>
        <end position="656"/>
    </location>
</feature>
<dbReference type="InterPro" id="IPR003352">
    <property type="entry name" value="PTS_EIIC"/>
</dbReference>
<dbReference type="GO" id="GO:0005886">
    <property type="term" value="C:plasma membrane"/>
    <property type="evidence" value="ECO:0007669"/>
    <property type="project" value="UniProtKB-SubCell"/>
</dbReference>
<feature type="transmembrane region" description="Helical" evidence="8">
    <location>
        <begin position="63"/>
        <end position="81"/>
    </location>
</feature>
<feature type="transmembrane region" description="Helical" evidence="8">
    <location>
        <begin position="299"/>
        <end position="317"/>
    </location>
</feature>
<dbReference type="InterPro" id="IPR004501">
    <property type="entry name" value="PTS_EIIC_3"/>
</dbReference>
<dbReference type="Gene3D" id="3.20.20.450">
    <property type="entry name" value="EAL domain"/>
    <property type="match status" value="1"/>
</dbReference>
<evidence type="ECO:0000256" key="4">
    <source>
        <dbReference type="ARBA" id="ARBA00022597"/>
    </source>
</evidence>
<dbReference type="AlphaFoldDB" id="A0A1B1A9Y8"/>
<evidence type="ECO:0000259" key="9">
    <source>
        <dbReference type="PROSITE" id="PS50883"/>
    </source>
</evidence>
<feature type="transmembrane region" description="Helical" evidence="8">
    <location>
        <begin position="185"/>
        <end position="209"/>
    </location>
</feature>
<evidence type="ECO:0000256" key="8">
    <source>
        <dbReference type="SAM" id="Phobius"/>
    </source>
</evidence>
<keyword evidence="2" id="KW-0813">Transport</keyword>
<keyword evidence="4" id="KW-0762">Sugar transport</keyword>
<dbReference type="PROSITE" id="PS51105">
    <property type="entry name" value="PTS_EIIC_TYPE_3"/>
    <property type="match status" value="1"/>
</dbReference>
<feature type="transmembrane region" description="Helical" evidence="8">
    <location>
        <begin position="241"/>
        <end position="262"/>
    </location>
</feature>
<evidence type="ECO:0000256" key="7">
    <source>
        <dbReference type="ARBA" id="ARBA00023136"/>
    </source>
</evidence>
<dbReference type="PANTHER" id="PTHR33121">
    <property type="entry name" value="CYCLIC DI-GMP PHOSPHODIESTERASE PDEF"/>
    <property type="match status" value="1"/>
</dbReference>
<evidence type="ECO:0008006" key="13">
    <source>
        <dbReference type="Google" id="ProtNLM"/>
    </source>
</evidence>
<name>A0A1B1A9Y8_9RHOB</name>
<evidence type="ECO:0000256" key="2">
    <source>
        <dbReference type="ARBA" id="ARBA00022448"/>
    </source>
</evidence>
<evidence type="ECO:0000256" key="6">
    <source>
        <dbReference type="ARBA" id="ARBA00022989"/>
    </source>
</evidence>
<proteinExistence type="predicted"/>
<dbReference type="PROSITE" id="PS50883">
    <property type="entry name" value="EAL"/>
    <property type="match status" value="1"/>
</dbReference>
<keyword evidence="7 8" id="KW-0472">Membrane</keyword>
<dbReference type="EMBL" id="CP015232">
    <property type="protein sequence ID" value="ANP43361.1"/>
    <property type="molecule type" value="Genomic_DNA"/>
</dbReference>
<dbReference type="GO" id="GO:0071111">
    <property type="term" value="F:cyclic-guanylate-specific phosphodiesterase activity"/>
    <property type="evidence" value="ECO:0007669"/>
    <property type="project" value="InterPro"/>
</dbReference>
<evidence type="ECO:0000256" key="1">
    <source>
        <dbReference type="ARBA" id="ARBA00004651"/>
    </source>
</evidence>
<dbReference type="Pfam" id="PF02378">
    <property type="entry name" value="PTS_EIIC"/>
    <property type="match status" value="1"/>
</dbReference>
<dbReference type="RefSeq" id="WP_005630632.1">
    <property type="nucleotide sequence ID" value="NZ_CP015232.1"/>
</dbReference>
<evidence type="ECO:0000256" key="5">
    <source>
        <dbReference type="ARBA" id="ARBA00022692"/>
    </source>
</evidence>
<feature type="transmembrane region" description="Helical" evidence="8">
    <location>
        <begin position="269"/>
        <end position="293"/>
    </location>
</feature>
<organism evidence="11 12">
    <name type="scientific">Tritonibacter mobilis F1926</name>
    <dbReference type="NCBI Taxonomy" id="1265309"/>
    <lineage>
        <taxon>Bacteria</taxon>
        <taxon>Pseudomonadati</taxon>
        <taxon>Pseudomonadota</taxon>
        <taxon>Alphaproteobacteria</taxon>
        <taxon>Rhodobacterales</taxon>
        <taxon>Paracoccaceae</taxon>
        <taxon>Tritonibacter</taxon>
    </lineage>
</organism>
<keyword evidence="5 8" id="KW-0812">Transmembrane</keyword>
<feature type="transmembrane region" description="Helical" evidence="8">
    <location>
        <begin position="20"/>
        <end position="43"/>
    </location>
</feature>